<dbReference type="PANTHER" id="PTHR43531">
    <property type="entry name" value="PROTEIN ICFG"/>
    <property type="match status" value="1"/>
</dbReference>
<proteinExistence type="inferred from homology"/>
<dbReference type="Pfam" id="PF00672">
    <property type="entry name" value="HAMP"/>
    <property type="match status" value="1"/>
</dbReference>
<evidence type="ECO:0000256" key="5">
    <source>
        <dbReference type="SAM" id="Phobius"/>
    </source>
</evidence>
<dbReference type="InterPro" id="IPR047347">
    <property type="entry name" value="YvaQ-like_sensor"/>
</dbReference>
<evidence type="ECO:0000256" key="4">
    <source>
        <dbReference type="SAM" id="Coils"/>
    </source>
</evidence>
<dbReference type="PROSITE" id="PS50111">
    <property type="entry name" value="CHEMOTAXIS_TRANSDUC_2"/>
    <property type="match status" value="1"/>
</dbReference>
<comment type="caution">
    <text evidence="8">The sequence shown here is derived from an EMBL/GenBank/DDBJ whole genome shotgun (WGS) entry which is preliminary data.</text>
</comment>
<evidence type="ECO:0000256" key="1">
    <source>
        <dbReference type="ARBA" id="ARBA00022481"/>
    </source>
</evidence>
<evidence type="ECO:0000256" key="3">
    <source>
        <dbReference type="PROSITE-ProRule" id="PRU00284"/>
    </source>
</evidence>
<keyword evidence="1" id="KW-0488">Methylation</keyword>
<dbReference type="SMART" id="SM00304">
    <property type="entry name" value="HAMP"/>
    <property type="match status" value="1"/>
</dbReference>
<gene>
    <name evidence="8" type="ORF">GCM10010946_17580</name>
</gene>
<comment type="similarity">
    <text evidence="2">Belongs to the methyl-accepting chemotaxis (MCP) protein family.</text>
</comment>
<feature type="domain" description="Methyl-accepting transducer" evidence="6">
    <location>
        <begin position="269"/>
        <end position="498"/>
    </location>
</feature>
<evidence type="ECO:0000259" key="6">
    <source>
        <dbReference type="PROSITE" id="PS50111"/>
    </source>
</evidence>
<sequence>MNLRQLRIGSRLVAGFSVVLAGMFIMILVSNTLSTRNRQQMMTGLNLSKTKTALAASMKTSLLEGGLAIRNIGLQSDIGEIEKQKNLVKTYQGRFNEAREKLEQLDISDDEKKLIAQVVSLSQQTDAPLKEAFKMLSSFNGEEAVKLISTQIDPLQQKALVELNRLVDIQDQATAAAAEQAESSDRKLSVTIIVLSLIVIGAGAAFSLFVTRSITRPLRDAVGIAKQVAAGELAHLKESDGRDEISELLNALKEMNDNLYRIVREVRTGTDAIATASSEISLGNADLSSRTEHQAGALEETASSMEQITATVRQNADNARQANTLVTSASQFAVKGGEEVSKVVETMNEIKESSRKIVDIISVIDGIAFQTNILALNAAVEAARAGEQGRGFAVVASEVRSLAQRSASAAKEIKILIHNSVDKVDTGSALVNGAGQTMEEIVKSVRHVADIMSEITAAGQEQSAGIEEVNRAITQMDEMTQQNAALVEQAAAAAESLEEQAAGLARVVSAFKL</sequence>
<dbReference type="CDD" id="cd19411">
    <property type="entry name" value="MCP2201-like_sensor"/>
    <property type="match status" value="1"/>
</dbReference>
<accession>A0ABQ2XZR5</accession>
<dbReference type="PROSITE" id="PS50885">
    <property type="entry name" value="HAMP"/>
    <property type="match status" value="1"/>
</dbReference>
<keyword evidence="5" id="KW-0812">Transmembrane</keyword>
<feature type="transmembrane region" description="Helical" evidence="5">
    <location>
        <begin position="12"/>
        <end position="33"/>
    </location>
</feature>
<evidence type="ECO:0000259" key="7">
    <source>
        <dbReference type="PROSITE" id="PS50885"/>
    </source>
</evidence>
<protein>
    <submittedName>
        <fullName evidence="8">Methyl-accepting chemotaxis protein</fullName>
    </submittedName>
</protein>
<dbReference type="SUPFAM" id="SSF58104">
    <property type="entry name" value="Methyl-accepting chemotaxis protein (MCP) signaling domain"/>
    <property type="match status" value="1"/>
</dbReference>
<keyword evidence="4" id="KW-0175">Coiled coil</keyword>
<dbReference type="InterPro" id="IPR003660">
    <property type="entry name" value="HAMP_dom"/>
</dbReference>
<dbReference type="CDD" id="cd11386">
    <property type="entry name" value="MCP_signal"/>
    <property type="match status" value="1"/>
</dbReference>
<keyword evidence="5" id="KW-0472">Membrane</keyword>
<dbReference type="Gene3D" id="1.10.287.950">
    <property type="entry name" value="Methyl-accepting chemotaxis protein"/>
    <property type="match status" value="1"/>
</dbReference>
<reference evidence="9" key="1">
    <citation type="journal article" date="2019" name="Int. J. Syst. Evol. Microbiol.">
        <title>The Global Catalogue of Microorganisms (GCM) 10K type strain sequencing project: providing services to taxonomists for standard genome sequencing and annotation.</title>
        <authorList>
            <consortium name="The Broad Institute Genomics Platform"/>
            <consortium name="The Broad Institute Genome Sequencing Center for Infectious Disease"/>
            <person name="Wu L."/>
            <person name="Ma J."/>
        </authorList>
    </citation>
    <scope>NUCLEOTIDE SEQUENCE [LARGE SCALE GENOMIC DNA]</scope>
    <source>
        <strain evidence="9">KCTC 23917</strain>
    </source>
</reference>
<dbReference type="InterPro" id="IPR004090">
    <property type="entry name" value="Chemotax_Me-accpt_rcpt"/>
</dbReference>
<evidence type="ECO:0000256" key="2">
    <source>
        <dbReference type="ARBA" id="ARBA00029447"/>
    </source>
</evidence>
<feature type="domain" description="HAMP" evidence="7">
    <location>
        <begin position="212"/>
        <end position="264"/>
    </location>
</feature>
<dbReference type="PANTHER" id="PTHR43531:SF14">
    <property type="entry name" value="METHYL-ACCEPTING CHEMOTAXIS PROTEIN I-RELATED"/>
    <property type="match status" value="1"/>
</dbReference>
<evidence type="ECO:0000313" key="9">
    <source>
        <dbReference type="Proteomes" id="UP000653343"/>
    </source>
</evidence>
<dbReference type="Pfam" id="PF12729">
    <property type="entry name" value="4HB_MCP_1"/>
    <property type="match status" value="1"/>
</dbReference>
<feature type="coiled-coil region" evidence="4">
    <location>
        <begin position="469"/>
        <end position="507"/>
    </location>
</feature>
<dbReference type="CDD" id="cd06225">
    <property type="entry name" value="HAMP"/>
    <property type="match status" value="1"/>
</dbReference>
<dbReference type="PRINTS" id="PR00260">
    <property type="entry name" value="CHEMTRNSDUCR"/>
</dbReference>
<dbReference type="EMBL" id="BMYU01000003">
    <property type="protein sequence ID" value="GGX39566.1"/>
    <property type="molecule type" value="Genomic_DNA"/>
</dbReference>
<dbReference type="InterPro" id="IPR024478">
    <property type="entry name" value="HlyB_4HB_MCP"/>
</dbReference>
<organism evidence="8 9">
    <name type="scientific">Undibacterium squillarum</name>
    <dbReference type="NCBI Taxonomy" id="1131567"/>
    <lineage>
        <taxon>Bacteria</taxon>
        <taxon>Pseudomonadati</taxon>
        <taxon>Pseudomonadota</taxon>
        <taxon>Betaproteobacteria</taxon>
        <taxon>Burkholderiales</taxon>
        <taxon>Oxalobacteraceae</taxon>
        <taxon>Undibacterium</taxon>
    </lineage>
</organism>
<feature type="coiled-coil region" evidence="4">
    <location>
        <begin position="81"/>
        <end position="108"/>
    </location>
</feature>
<dbReference type="Pfam" id="PF00015">
    <property type="entry name" value="MCPsignal"/>
    <property type="match status" value="1"/>
</dbReference>
<name>A0ABQ2XZR5_9BURK</name>
<dbReference type="RefSeq" id="WP_189356736.1">
    <property type="nucleotide sequence ID" value="NZ_BMYU01000003.1"/>
</dbReference>
<dbReference type="InterPro" id="IPR051310">
    <property type="entry name" value="MCP_chemotaxis"/>
</dbReference>
<evidence type="ECO:0000313" key="8">
    <source>
        <dbReference type="EMBL" id="GGX39566.1"/>
    </source>
</evidence>
<keyword evidence="5" id="KW-1133">Transmembrane helix</keyword>
<feature type="transmembrane region" description="Helical" evidence="5">
    <location>
        <begin position="188"/>
        <end position="210"/>
    </location>
</feature>
<keyword evidence="9" id="KW-1185">Reference proteome</keyword>
<dbReference type="InterPro" id="IPR004089">
    <property type="entry name" value="MCPsignal_dom"/>
</dbReference>
<dbReference type="Proteomes" id="UP000653343">
    <property type="component" value="Unassembled WGS sequence"/>
</dbReference>
<dbReference type="SMART" id="SM00283">
    <property type="entry name" value="MA"/>
    <property type="match status" value="1"/>
</dbReference>
<keyword evidence="3" id="KW-0807">Transducer</keyword>